<dbReference type="SUPFAM" id="SSF56219">
    <property type="entry name" value="DNase I-like"/>
    <property type="match status" value="1"/>
</dbReference>
<dbReference type="AlphaFoldDB" id="A0AAV4FSE1"/>
<organism evidence="4 5">
    <name type="scientific">Elysia marginata</name>
    <dbReference type="NCBI Taxonomy" id="1093978"/>
    <lineage>
        <taxon>Eukaryota</taxon>
        <taxon>Metazoa</taxon>
        <taxon>Spiralia</taxon>
        <taxon>Lophotrochozoa</taxon>
        <taxon>Mollusca</taxon>
        <taxon>Gastropoda</taxon>
        <taxon>Heterobranchia</taxon>
        <taxon>Euthyneura</taxon>
        <taxon>Panpulmonata</taxon>
        <taxon>Sacoglossa</taxon>
        <taxon>Placobranchoidea</taxon>
        <taxon>Plakobranchidae</taxon>
        <taxon>Elysia</taxon>
    </lineage>
</organism>
<feature type="region of interest" description="Disordered" evidence="2">
    <location>
        <begin position="1"/>
        <end position="21"/>
    </location>
</feature>
<keyword evidence="4" id="KW-0695">RNA-directed DNA polymerase</keyword>
<evidence type="ECO:0000256" key="1">
    <source>
        <dbReference type="SAM" id="Coils"/>
    </source>
</evidence>
<proteinExistence type="predicted"/>
<dbReference type="InterPro" id="IPR005135">
    <property type="entry name" value="Endo/exonuclease/phosphatase"/>
</dbReference>
<dbReference type="Gene3D" id="3.60.10.10">
    <property type="entry name" value="Endonuclease/exonuclease/phosphatase"/>
    <property type="match status" value="1"/>
</dbReference>
<comment type="caution">
    <text evidence="4">The sequence shown here is derived from an EMBL/GenBank/DDBJ whole genome shotgun (WGS) entry which is preliminary data.</text>
</comment>
<feature type="domain" description="Endonuclease/exonuclease/phosphatase" evidence="3">
    <location>
        <begin position="1"/>
        <end position="101"/>
    </location>
</feature>
<dbReference type="EMBL" id="BMAT01007981">
    <property type="protein sequence ID" value="GFR75776.1"/>
    <property type="molecule type" value="Genomic_DNA"/>
</dbReference>
<evidence type="ECO:0000256" key="2">
    <source>
        <dbReference type="SAM" id="MobiDB-lite"/>
    </source>
</evidence>
<sequence length="432" mass="50198">MGDFNAKVGQHGNEKAVSKHGLGIRNERGEQLVTWCDEHDLIIGNTCFEQPARRKWTWKQPGDNARNQIDFILVKERFRNAFLSAKSYPGADCYSDHIPVIAEFRLQLKNLKRRPRNIKLNLALLKSDLSLRQRYSVNVRNKFQLLGELEEPEDQWHQLKTAITEAATEEIPPTERSARQRWMTNEILEMIDKRRQAKNDKDAYETLHKQIRKKCDEAEEKWLNEKCKNMDLYGKTNLHMMYKNTEEIVGRKTCSSTRCLKAKNGNIIMEKDKILERWAEYIHELFDDNRKHDHNAMKRNFAGPPIMKDEVRAAIRKMKAGKATGPDGLAVEMIEALEEYGVEKLTSLLNEIYDTGEIPADISRSVFIALPKKPGATECELHHYTKAFDRVRHDEIMKDSTQIKIDGKDLRVIKNIYWEQTAAMRVEGETST</sequence>
<dbReference type="Pfam" id="PF14529">
    <property type="entry name" value="Exo_endo_phos_2"/>
    <property type="match status" value="1"/>
</dbReference>
<keyword evidence="5" id="KW-1185">Reference proteome</keyword>
<name>A0AAV4FSE1_9GAST</name>
<dbReference type="PANTHER" id="PTHR19446">
    <property type="entry name" value="REVERSE TRANSCRIPTASES"/>
    <property type="match status" value="1"/>
</dbReference>
<keyword evidence="1" id="KW-0175">Coiled coil</keyword>
<dbReference type="GO" id="GO:0003964">
    <property type="term" value="F:RNA-directed DNA polymerase activity"/>
    <property type="evidence" value="ECO:0007669"/>
    <property type="project" value="UniProtKB-KW"/>
</dbReference>
<protein>
    <submittedName>
        <fullName evidence="4">RNA-directed DNA polymerase from mobile element jockey-like</fullName>
    </submittedName>
</protein>
<evidence type="ECO:0000313" key="5">
    <source>
        <dbReference type="Proteomes" id="UP000762676"/>
    </source>
</evidence>
<keyword evidence="4" id="KW-0548">Nucleotidyltransferase</keyword>
<gene>
    <name evidence="4" type="ORF">ElyMa_003928600</name>
</gene>
<evidence type="ECO:0000313" key="4">
    <source>
        <dbReference type="EMBL" id="GFR75776.1"/>
    </source>
</evidence>
<keyword evidence="4" id="KW-0808">Transferase</keyword>
<feature type="coiled-coil region" evidence="1">
    <location>
        <begin position="194"/>
        <end position="221"/>
    </location>
</feature>
<accession>A0AAV4FSE1</accession>
<evidence type="ECO:0000259" key="3">
    <source>
        <dbReference type="Pfam" id="PF14529"/>
    </source>
</evidence>
<reference evidence="4 5" key="1">
    <citation type="journal article" date="2021" name="Elife">
        <title>Chloroplast acquisition without the gene transfer in kleptoplastic sea slugs, Plakobranchus ocellatus.</title>
        <authorList>
            <person name="Maeda T."/>
            <person name="Takahashi S."/>
            <person name="Yoshida T."/>
            <person name="Shimamura S."/>
            <person name="Takaki Y."/>
            <person name="Nagai Y."/>
            <person name="Toyoda A."/>
            <person name="Suzuki Y."/>
            <person name="Arimoto A."/>
            <person name="Ishii H."/>
            <person name="Satoh N."/>
            <person name="Nishiyama T."/>
            <person name="Hasebe M."/>
            <person name="Maruyama T."/>
            <person name="Minagawa J."/>
            <person name="Obokata J."/>
            <person name="Shigenobu S."/>
        </authorList>
    </citation>
    <scope>NUCLEOTIDE SEQUENCE [LARGE SCALE GENOMIC DNA]</scope>
</reference>
<dbReference type="InterPro" id="IPR036691">
    <property type="entry name" value="Endo/exonu/phosph_ase_sf"/>
</dbReference>
<dbReference type="Proteomes" id="UP000762676">
    <property type="component" value="Unassembled WGS sequence"/>
</dbReference>